<comment type="caution">
    <text evidence="2">The sequence shown here is derived from an EMBL/GenBank/DDBJ whole genome shotgun (WGS) entry which is preliminary data.</text>
</comment>
<sequence length="571" mass="63398">MNKNQPIGYLVGGGLKESFRVRLTVPSQEVQEGAFTVIRSGDWQYYGIVTDIQLGATDPRFADEQTEMRLPPALAQALHGQTLYTNLEVLPTLMLDRGPEPGTPEHANWQKAIKAGLRDEPRPRPVKNVPPHHAEVTLASEGDIAEIFGKVGEKGNFVIGSTREQDHPVCIDLSKFVQRSSGVFGATGTGKSFLTRIILAGLINYNAASVLVLDMHNEYGFDDTATDTNKTVPGLKTKFGSRVQVVGLGAGTNIRGANPDFHLEIAMSEIQSSDVLMLTRTLNLRETTPTVLDALVRTFGPREWFSTYKNMLNGATIEVEDERTGKINKVPAPESIAAWALENGVNVMAAEALHSKLGRLFNAPYISERPAADSVKQVIDNLDGGKHVILSFGKFDSDLDYLLVSNLLTRKISAVWEQRVNNFRTHGKEEPRHLILVVEEAHKLLNREMAAQTTFATIAREMRKYYVTLMIVDQRPSQIYDEVMSQLGTRISGWLGDDDDIRAVLSGLAGREALRGMLARLQPKEEVLLLGWGVPMPLPVKSRRYDERFWQELKGKKGKRSEAETLKELGF</sequence>
<proteinExistence type="predicted"/>
<evidence type="ECO:0000313" key="3">
    <source>
        <dbReference type="Proteomes" id="UP000614469"/>
    </source>
</evidence>
<accession>A0A8J6THC3</accession>
<protein>
    <submittedName>
        <fullName evidence="2">ATP-binding protein</fullName>
    </submittedName>
</protein>
<dbReference type="AlphaFoldDB" id="A0A8J6THC3"/>
<dbReference type="GO" id="GO:0005524">
    <property type="term" value="F:ATP binding"/>
    <property type="evidence" value="ECO:0007669"/>
    <property type="project" value="UniProtKB-KW"/>
</dbReference>
<keyword evidence="2" id="KW-0547">Nucleotide-binding</keyword>
<reference evidence="2 3" key="1">
    <citation type="submission" date="2020-08" db="EMBL/GenBank/DDBJ databases">
        <title>Bridging the membrane lipid divide: bacteria of the FCB group superphylum have the potential to synthesize archaeal ether lipids.</title>
        <authorList>
            <person name="Villanueva L."/>
            <person name="Von Meijenfeldt F.A.B."/>
            <person name="Westbye A.B."/>
            <person name="Yadav S."/>
            <person name="Hopmans E.C."/>
            <person name="Dutilh B.E."/>
            <person name="Sinninghe Damste J.S."/>
        </authorList>
    </citation>
    <scope>NUCLEOTIDE SEQUENCE [LARGE SCALE GENOMIC DNA]</scope>
    <source>
        <strain evidence="2">NIOZ-UU36</strain>
    </source>
</reference>
<name>A0A8J6THC3_9CHLR</name>
<dbReference type="Pfam" id="PF01935">
    <property type="entry name" value="DUF87"/>
    <property type="match status" value="1"/>
</dbReference>
<dbReference type="Gene3D" id="3.40.50.300">
    <property type="entry name" value="P-loop containing nucleotide triphosphate hydrolases"/>
    <property type="match status" value="2"/>
</dbReference>
<dbReference type="InterPro" id="IPR008571">
    <property type="entry name" value="HerA-like"/>
</dbReference>
<feature type="domain" description="Helicase HerA central" evidence="1">
    <location>
        <begin position="158"/>
        <end position="411"/>
    </location>
</feature>
<gene>
    <name evidence="2" type="ORF">H8E29_01655</name>
</gene>
<dbReference type="PANTHER" id="PTHR42957:SF1">
    <property type="entry name" value="HELICASE MJ1565-RELATED"/>
    <property type="match status" value="1"/>
</dbReference>
<dbReference type="InterPro" id="IPR002789">
    <property type="entry name" value="HerA_central"/>
</dbReference>
<dbReference type="PANTHER" id="PTHR42957">
    <property type="entry name" value="HELICASE MJ1565-RELATED"/>
    <property type="match status" value="1"/>
</dbReference>
<dbReference type="EMBL" id="JACNJN010000033">
    <property type="protein sequence ID" value="MBC8333944.1"/>
    <property type="molecule type" value="Genomic_DNA"/>
</dbReference>
<dbReference type="SUPFAM" id="SSF52540">
    <property type="entry name" value="P-loop containing nucleoside triphosphate hydrolases"/>
    <property type="match status" value="1"/>
</dbReference>
<dbReference type="InterPro" id="IPR027417">
    <property type="entry name" value="P-loop_NTPase"/>
</dbReference>
<evidence type="ECO:0000259" key="1">
    <source>
        <dbReference type="Pfam" id="PF01935"/>
    </source>
</evidence>
<evidence type="ECO:0000313" key="2">
    <source>
        <dbReference type="EMBL" id="MBC8333944.1"/>
    </source>
</evidence>
<organism evidence="2 3">
    <name type="scientific">Candidatus Desulfolinea nitratireducens</name>
    <dbReference type="NCBI Taxonomy" id="2841698"/>
    <lineage>
        <taxon>Bacteria</taxon>
        <taxon>Bacillati</taxon>
        <taxon>Chloroflexota</taxon>
        <taxon>Anaerolineae</taxon>
        <taxon>Anaerolineales</taxon>
        <taxon>Anaerolineales incertae sedis</taxon>
        <taxon>Candidatus Desulfolinea</taxon>
    </lineage>
</organism>
<dbReference type="Proteomes" id="UP000614469">
    <property type="component" value="Unassembled WGS sequence"/>
</dbReference>
<keyword evidence="2" id="KW-0067">ATP-binding</keyword>